<name>A0AAD8RN97_LOLMU</name>
<sequence>MSRGPLCHVEEHPADPCPLRPETSFPCFNSDNPRLWREKCLEYFTKFNICKPFWTTAARMYMDGIAKEWFDAYKLRQVVGDWYEFMDDVEETFDHGDFSLMEGSHVELCSSSSSQMIVVPGWEHVTVDVFPPETLVVSDDKPNMDGNVCQTYNEPQDDFKAHDISDEKLKWCEVSLRDATQIPETNVAGYEEAEVERLGSTNEVCDPVLLEDVSGSDEVLTHVGGLSLFLELYLDRDIEFDVLTCIGDCSIFVKPSMCGPVEVFDAPRTIDMDKVVNHGVGVPSKGCKLQQLLSQEMHQQGTNCDTHVSMGSRTTKGGHK</sequence>
<proteinExistence type="predicted"/>
<evidence type="ECO:0000313" key="3">
    <source>
        <dbReference type="Proteomes" id="UP001231189"/>
    </source>
</evidence>
<keyword evidence="3" id="KW-1185">Reference proteome</keyword>
<dbReference type="EMBL" id="JAUUTY010000005">
    <property type="protein sequence ID" value="KAK1628896.1"/>
    <property type="molecule type" value="Genomic_DNA"/>
</dbReference>
<reference evidence="2" key="1">
    <citation type="submission" date="2023-07" db="EMBL/GenBank/DDBJ databases">
        <title>A chromosome-level genome assembly of Lolium multiflorum.</title>
        <authorList>
            <person name="Chen Y."/>
            <person name="Copetti D."/>
            <person name="Kolliker R."/>
            <person name="Studer B."/>
        </authorList>
    </citation>
    <scope>NUCLEOTIDE SEQUENCE</scope>
    <source>
        <strain evidence="2">02402/16</strain>
        <tissue evidence="2">Leaf</tissue>
    </source>
</reference>
<evidence type="ECO:0000256" key="1">
    <source>
        <dbReference type="SAM" id="MobiDB-lite"/>
    </source>
</evidence>
<dbReference type="InterPro" id="IPR009069">
    <property type="entry name" value="Cys_alpha_HP_mot_SF"/>
</dbReference>
<dbReference type="Proteomes" id="UP001231189">
    <property type="component" value="Unassembled WGS sequence"/>
</dbReference>
<organism evidence="2 3">
    <name type="scientific">Lolium multiflorum</name>
    <name type="common">Italian ryegrass</name>
    <name type="synonym">Lolium perenne subsp. multiflorum</name>
    <dbReference type="NCBI Taxonomy" id="4521"/>
    <lineage>
        <taxon>Eukaryota</taxon>
        <taxon>Viridiplantae</taxon>
        <taxon>Streptophyta</taxon>
        <taxon>Embryophyta</taxon>
        <taxon>Tracheophyta</taxon>
        <taxon>Spermatophyta</taxon>
        <taxon>Magnoliopsida</taxon>
        <taxon>Liliopsida</taxon>
        <taxon>Poales</taxon>
        <taxon>Poaceae</taxon>
        <taxon>BOP clade</taxon>
        <taxon>Pooideae</taxon>
        <taxon>Poodae</taxon>
        <taxon>Poeae</taxon>
        <taxon>Poeae Chloroplast Group 2 (Poeae type)</taxon>
        <taxon>Loliodinae</taxon>
        <taxon>Loliinae</taxon>
        <taxon>Lolium</taxon>
    </lineage>
</organism>
<protein>
    <submittedName>
        <fullName evidence="2">Uncharacterized protein</fullName>
    </submittedName>
</protein>
<feature type="region of interest" description="Disordered" evidence="1">
    <location>
        <begin position="301"/>
        <end position="320"/>
    </location>
</feature>
<gene>
    <name evidence="2" type="ORF">QYE76_003211</name>
</gene>
<accession>A0AAD8RN97</accession>
<evidence type="ECO:0000313" key="2">
    <source>
        <dbReference type="EMBL" id="KAK1628896.1"/>
    </source>
</evidence>
<dbReference type="SUPFAM" id="SSF47072">
    <property type="entry name" value="Cysteine alpha-hairpin motif"/>
    <property type="match status" value="1"/>
</dbReference>
<dbReference type="AlphaFoldDB" id="A0AAD8RN97"/>
<comment type="caution">
    <text evidence="2">The sequence shown here is derived from an EMBL/GenBank/DDBJ whole genome shotgun (WGS) entry which is preliminary data.</text>
</comment>